<dbReference type="EMBL" id="BTSX01000004">
    <property type="protein sequence ID" value="GMS94229.1"/>
    <property type="molecule type" value="Genomic_DNA"/>
</dbReference>
<dbReference type="AlphaFoldDB" id="A0AAV5TIR9"/>
<keyword evidence="2" id="KW-1185">Reference proteome</keyword>
<comment type="caution">
    <text evidence="1">The sequence shown here is derived from an EMBL/GenBank/DDBJ whole genome shotgun (WGS) entry which is preliminary data.</text>
</comment>
<name>A0AAV5TIR9_9BILA</name>
<evidence type="ECO:0000313" key="2">
    <source>
        <dbReference type="Proteomes" id="UP001432027"/>
    </source>
</evidence>
<dbReference type="Proteomes" id="UP001432027">
    <property type="component" value="Unassembled WGS sequence"/>
</dbReference>
<reference evidence="1" key="1">
    <citation type="submission" date="2023-10" db="EMBL/GenBank/DDBJ databases">
        <title>Genome assembly of Pristionchus species.</title>
        <authorList>
            <person name="Yoshida K."/>
            <person name="Sommer R.J."/>
        </authorList>
    </citation>
    <scope>NUCLEOTIDE SEQUENCE</scope>
    <source>
        <strain evidence="1">RS0144</strain>
    </source>
</reference>
<sequence length="367" mass="42473">MDEFSPEILKRIVKDFSLNDKLSLRAVSSRWNDYLLPHTPELIKPDECVIRALLLQKLQDIIQISARMHLNEIALFFVDVTNKATRHWKIKKDDHLNEDCRCFLKFPCMANSPRDFALFENTRIGHFRIYSNLPFPITPANLAWMKTMLTGCKEGKISLVVDAQTLSHIDLIPDLFTEVQASKLELLLQNTDQVEMLKPFCQGNFARELSRSSITEIEFIALKCSNLIDDDDCTDGNFELVEHLLAFGIRKITIDLINADDRNSEDIDRDLEFDLLLPFMKILCQSGQDVDIIIRNRKQINADFYTHPNRPCLTTSRLFRYDHFSSTVAPVSRIFQESSNSSEYQVTATRICKDTSKFERRITKIVD</sequence>
<proteinExistence type="predicted"/>
<organism evidence="1 2">
    <name type="scientific">Pristionchus entomophagus</name>
    <dbReference type="NCBI Taxonomy" id="358040"/>
    <lineage>
        <taxon>Eukaryota</taxon>
        <taxon>Metazoa</taxon>
        <taxon>Ecdysozoa</taxon>
        <taxon>Nematoda</taxon>
        <taxon>Chromadorea</taxon>
        <taxon>Rhabditida</taxon>
        <taxon>Rhabditina</taxon>
        <taxon>Diplogasteromorpha</taxon>
        <taxon>Diplogasteroidea</taxon>
        <taxon>Neodiplogasteridae</taxon>
        <taxon>Pristionchus</taxon>
    </lineage>
</organism>
<evidence type="ECO:0008006" key="3">
    <source>
        <dbReference type="Google" id="ProtNLM"/>
    </source>
</evidence>
<evidence type="ECO:0000313" key="1">
    <source>
        <dbReference type="EMBL" id="GMS94229.1"/>
    </source>
</evidence>
<protein>
    <recommendedName>
        <fullName evidence="3">F-box domain-containing protein</fullName>
    </recommendedName>
</protein>
<gene>
    <name evidence="1" type="ORF">PENTCL1PPCAC_16404</name>
</gene>
<accession>A0AAV5TIR9</accession>